<organism evidence="2 3">
    <name type="scientific">Mucor flavus</name>
    <dbReference type="NCBI Taxonomy" id="439312"/>
    <lineage>
        <taxon>Eukaryota</taxon>
        <taxon>Fungi</taxon>
        <taxon>Fungi incertae sedis</taxon>
        <taxon>Mucoromycota</taxon>
        <taxon>Mucoromycotina</taxon>
        <taxon>Mucoromycetes</taxon>
        <taxon>Mucorales</taxon>
        <taxon>Mucorineae</taxon>
        <taxon>Mucoraceae</taxon>
        <taxon>Mucor</taxon>
    </lineage>
</organism>
<dbReference type="Proteomes" id="UP001473302">
    <property type="component" value="Unassembled WGS sequence"/>
</dbReference>
<dbReference type="InterPro" id="IPR019734">
    <property type="entry name" value="TPR_rpt"/>
</dbReference>
<evidence type="ECO:0000313" key="2">
    <source>
        <dbReference type="EMBL" id="GAA5813939.1"/>
    </source>
</evidence>
<dbReference type="SUPFAM" id="SSF81901">
    <property type="entry name" value="HCP-like"/>
    <property type="match status" value="3"/>
</dbReference>
<dbReference type="Pfam" id="PF13181">
    <property type="entry name" value="TPR_8"/>
    <property type="match status" value="1"/>
</dbReference>
<dbReference type="InterPro" id="IPR011990">
    <property type="entry name" value="TPR-like_helical_dom_sf"/>
</dbReference>
<comment type="similarity">
    <text evidence="1">Belongs to the sel-1 family.</text>
</comment>
<evidence type="ECO:0000256" key="1">
    <source>
        <dbReference type="ARBA" id="ARBA00038101"/>
    </source>
</evidence>
<protein>
    <submittedName>
        <fullName evidence="2">Uncharacterized protein</fullName>
    </submittedName>
</protein>
<sequence length="462" mass="53649">MIFSSTGEDLYRKGQIAEEKIGRSNEAISYYERSARKGYFDASLRLGELYYQGILGIEQNYNLSFQWYNKYLTEKSVIDQHTKVRIYSKICDMYTEGGVGFPKEYQKAYHWNRKCQDLNVKTVEGTCCLHRIGLLFEEGGPINFKKNYELALDWHKKYLRERMKIYVEGDIYDNAFVTVALKVARSYFYGKEVKVDYNRAKYWYETISRDNYTAEDYQNMGLMYKCGTNDTPKDYDKAVQCYTEASHRDILSAPLSIAELYQEGGHSLEMDLKEAFIWYKRASKNGSLAAKNKIGVFFENGYGVDVNFAEAFVWYKKAANKNFAPAQKNVGRFYLGKHEMKLDHKKAIEWFEKAVENGDITANNSIGLIYESENNTTEALKYFSEAAKDPKESIARIKIEKSYLDHLGIQLNDEVALKRLEDSLKDGKTEADRHIESIMKKEAPKSLKFFHIAKEPKKFFAV</sequence>
<dbReference type="SMART" id="SM00671">
    <property type="entry name" value="SEL1"/>
    <property type="match status" value="8"/>
</dbReference>
<comment type="caution">
    <text evidence="2">The sequence shown here is derived from an EMBL/GenBank/DDBJ whole genome shotgun (WGS) entry which is preliminary data.</text>
</comment>
<dbReference type="EMBL" id="BAABUK010000019">
    <property type="protein sequence ID" value="GAA5813939.1"/>
    <property type="molecule type" value="Genomic_DNA"/>
</dbReference>
<dbReference type="InterPro" id="IPR006597">
    <property type="entry name" value="Sel1-like"/>
</dbReference>
<proteinExistence type="inferred from homology"/>
<dbReference type="InterPro" id="IPR050767">
    <property type="entry name" value="Sel1_AlgK"/>
</dbReference>
<evidence type="ECO:0000313" key="3">
    <source>
        <dbReference type="Proteomes" id="UP001473302"/>
    </source>
</evidence>
<keyword evidence="3" id="KW-1185">Reference proteome</keyword>
<dbReference type="PANTHER" id="PTHR11102:SF160">
    <property type="entry name" value="ERAD-ASSOCIATED E3 UBIQUITIN-PROTEIN LIGASE COMPONENT HRD3"/>
    <property type="match status" value="1"/>
</dbReference>
<dbReference type="Pfam" id="PF08238">
    <property type="entry name" value="Sel1"/>
    <property type="match status" value="9"/>
</dbReference>
<accession>A0ABP9Z4A3</accession>
<name>A0ABP9Z4A3_9FUNG</name>
<dbReference type="PANTHER" id="PTHR11102">
    <property type="entry name" value="SEL-1-LIKE PROTEIN"/>
    <property type="match status" value="1"/>
</dbReference>
<dbReference type="Gene3D" id="1.25.40.10">
    <property type="entry name" value="Tetratricopeptide repeat domain"/>
    <property type="match status" value="3"/>
</dbReference>
<reference evidence="2 3" key="1">
    <citation type="submission" date="2024-04" db="EMBL/GenBank/DDBJ databases">
        <title>genome sequences of Mucor flavus KT1a and Helicostylum pulchrum KT1b strains isolated from the surface of a dry-aged beef.</title>
        <authorList>
            <person name="Toyotome T."/>
            <person name="Hosono M."/>
            <person name="Torimaru M."/>
            <person name="Fukuda K."/>
            <person name="Mikami N."/>
        </authorList>
    </citation>
    <scope>NUCLEOTIDE SEQUENCE [LARGE SCALE GENOMIC DNA]</scope>
    <source>
        <strain evidence="2 3">KT1a</strain>
    </source>
</reference>
<gene>
    <name evidence="2" type="ORF">MFLAVUS_007429</name>
</gene>